<dbReference type="GO" id="GO:0005829">
    <property type="term" value="C:cytosol"/>
    <property type="evidence" value="ECO:0007669"/>
    <property type="project" value="TreeGrafter"/>
</dbReference>
<dbReference type="Gene3D" id="3.30.470.10">
    <property type="match status" value="1"/>
</dbReference>
<dbReference type="Proteomes" id="UP000095743">
    <property type="component" value="Chromosome"/>
</dbReference>
<evidence type="ECO:0000313" key="7">
    <source>
        <dbReference type="Proteomes" id="UP000095743"/>
    </source>
</evidence>
<dbReference type="InterPro" id="IPR043131">
    <property type="entry name" value="BCAT-like_N"/>
</dbReference>
<accession>A0A1D8GLD9</accession>
<comment type="similarity">
    <text evidence="2 4">Belongs to the class-IV pyridoxal-phosphate-dependent aminotransferase family.</text>
</comment>
<dbReference type="InterPro" id="IPR018300">
    <property type="entry name" value="Aminotrans_IV_CS"/>
</dbReference>
<dbReference type="GO" id="GO:0008483">
    <property type="term" value="F:transaminase activity"/>
    <property type="evidence" value="ECO:0007669"/>
    <property type="project" value="UniProtKB-KW"/>
</dbReference>
<dbReference type="OrthoDB" id="9805628at2"/>
<dbReference type="CDD" id="cd00449">
    <property type="entry name" value="PLPDE_IV"/>
    <property type="match status" value="1"/>
</dbReference>
<protein>
    <submittedName>
        <fullName evidence="6">Branched-chain amino acid aminotransferase</fullName>
    </submittedName>
</protein>
<dbReference type="AlphaFoldDB" id="A0A1D8GLD9"/>
<keyword evidence="6" id="KW-0808">Transferase</keyword>
<dbReference type="PANTHER" id="PTHR42743">
    <property type="entry name" value="AMINO-ACID AMINOTRANSFERASE"/>
    <property type="match status" value="1"/>
</dbReference>
<keyword evidence="7" id="KW-1185">Reference proteome</keyword>
<evidence type="ECO:0000256" key="4">
    <source>
        <dbReference type="RuleBase" id="RU004106"/>
    </source>
</evidence>
<dbReference type="InterPro" id="IPR050571">
    <property type="entry name" value="Class-IV_PLP-Dep_Aminotrnsfr"/>
</dbReference>
<dbReference type="PROSITE" id="PS00770">
    <property type="entry name" value="AA_TRANSFER_CLASS_4"/>
    <property type="match status" value="1"/>
</dbReference>
<dbReference type="STRING" id="1424294.Gferi_20615"/>
<gene>
    <name evidence="6" type="ORF">Gferi_20615</name>
</gene>
<dbReference type="SUPFAM" id="SSF56752">
    <property type="entry name" value="D-aminoacid aminotransferase-like PLP-dependent enzymes"/>
    <property type="match status" value="1"/>
</dbReference>
<dbReference type="Pfam" id="PF01063">
    <property type="entry name" value="Aminotran_4"/>
    <property type="match status" value="1"/>
</dbReference>
<organism evidence="6 7">
    <name type="scientific">Geosporobacter ferrireducens</name>
    <dbReference type="NCBI Taxonomy" id="1424294"/>
    <lineage>
        <taxon>Bacteria</taxon>
        <taxon>Bacillati</taxon>
        <taxon>Bacillota</taxon>
        <taxon>Clostridia</taxon>
        <taxon>Peptostreptococcales</taxon>
        <taxon>Thermotaleaceae</taxon>
        <taxon>Geosporobacter</taxon>
    </lineage>
</organism>
<dbReference type="InterPro" id="IPR036038">
    <property type="entry name" value="Aminotransferase-like"/>
</dbReference>
<reference evidence="6 7" key="1">
    <citation type="submission" date="2016-09" db="EMBL/GenBank/DDBJ databases">
        <title>Genomic analysis reveals versatility of anaerobic energy metabolism of Geosporobacter ferrireducens IRF9 of phylum Firmicutes.</title>
        <authorList>
            <person name="Kim S.-J."/>
        </authorList>
    </citation>
    <scope>NUCLEOTIDE SEQUENCE [LARGE SCALE GENOMIC DNA]</scope>
    <source>
        <strain evidence="6 7">IRF9</strain>
    </source>
</reference>
<evidence type="ECO:0000313" key="6">
    <source>
        <dbReference type="EMBL" id="AOT71726.1"/>
    </source>
</evidence>
<keyword evidence="6" id="KW-0032">Aminotransferase</keyword>
<dbReference type="InterPro" id="IPR043132">
    <property type="entry name" value="BCAT-like_C"/>
</dbReference>
<dbReference type="PANTHER" id="PTHR42743:SF11">
    <property type="entry name" value="AMINODEOXYCHORISMATE LYASE"/>
    <property type="match status" value="1"/>
</dbReference>
<dbReference type="EMBL" id="CP017269">
    <property type="protein sequence ID" value="AOT71726.1"/>
    <property type="molecule type" value="Genomic_DNA"/>
</dbReference>
<dbReference type="Gene3D" id="3.20.10.10">
    <property type="entry name" value="D-amino Acid Aminotransferase, subunit A, domain 2"/>
    <property type="match status" value="1"/>
</dbReference>
<evidence type="ECO:0000256" key="3">
    <source>
        <dbReference type="ARBA" id="ARBA00022898"/>
    </source>
</evidence>
<dbReference type="GO" id="GO:0046394">
    <property type="term" value="P:carboxylic acid biosynthetic process"/>
    <property type="evidence" value="ECO:0007669"/>
    <property type="project" value="UniProtKB-ARBA"/>
</dbReference>
<evidence type="ECO:0000256" key="2">
    <source>
        <dbReference type="ARBA" id="ARBA00009320"/>
    </source>
</evidence>
<name>A0A1D8GLD9_9FIRM</name>
<dbReference type="InterPro" id="IPR001544">
    <property type="entry name" value="Aminotrans_IV"/>
</dbReference>
<dbReference type="KEGG" id="gfe:Gferi_20615"/>
<sequence>MKHTEYRGDRVKREAVLDYYIRNGEIFSIQSQMLADITGENTIYEVIRVIDGVALYFEEHMERMRKSAEILGYAINKSDGEVFREIEKLIKMNNNPDLNIKLLCSNLHQENQDFLLYFMKSHYPEQAVCRRGIHTILFESERENPNAKVVNNNLRQRVQEAMETARAFEALLVNNEHYITEGSRSNIFFVKEDHLITAPPGDVLLGVTRMRIMEVCKKLQIQVKEELLHESQLTEIDAAFMTGTSVNVLPIHSIDERIYHSTENLVLQTVQKGYLADMEAYIKNRKARD</sequence>
<evidence type="ECO:0000256" key="1">
    <source>
        <dbReference type="ARBA" id="ARBA00001933"/>
    </source>
</evidence>
<proteinExistence type="inferred from homology"/>
<dbReference type="GO" id="GO:0008652">
    <property type="term" value="P:amino acid biosynthetic process"/>
    <property type="evidence" value="ECO:0007669"/>
    <property type="project" value="UniProtKB-ARBA"/>
</dbReference>
<comment type="cofactor">
    <cofactor evidence="1 5">
        <name>pyridoxal 5'-phosphate</name>
        <dbReference type="ChEBI" id="CHEBI:597326"/>
    </cofactor>
</comment>
<evidence type="ECO:0000256" key="5">
    <source>
        <dbReference type="RuleBase" id="RU004516"/>
    </source>
</evidence>
<keyword evidence="3 5" id="KW-0663">Pyridoxal phosphate</keyword>
<dbReference type="FunFam" id="3.20.10.10:FF:000002">
    <property type="entry name" value="D-alanine aminotransferase"/>
    <property type="match status" value="1"/>
</dbReference>